<dbReference type="PANTHER" id="PTHR34606">
    <property type="entry name" value="BON DOMAIN-CONTAINING PROTEIN"/>
    <property type="match status" value="1"/>
</dbReference>
<dbReference type="PROSITE" id="PS50914">
    <property type="entry name" value="BON"/>
    <property type="match status" value="2"/>
</dbReference>
<dbReference type="PANTHER" id="PTHR34606:SF15">
    <property type="entry name" value="BON DOMAIN-CONTAINING PROTEIN"/>
    <property type="match status" value="1"/>
</dbReference>
<feature type="domain" description="BON" evidence="1">
    <location>
        <begin position="77"/>
        <end position="145"/>
    </location>
</feature>
<protein>
    <recommendedName>
        <fullName evidence="1">BON domain-containing protein</fullName>
    </recommendedName>
</protein>
<reference evidence="2 3" key="1">
    <citation type="submission" date="2019-07" db="EMBL/GenBank/DDBJ databases">
        <title>Whole genome shotgun sequence of Methylobacterium haplocladii NBRC 107714.</title>
        <authorList>
            <person name="Hosoyama A."/>
            <person name="Uohara A."/>
            <person name="Ohji S."/>
            <person name="Ichikawa N."/>
        </authorList>
    </citation>
    <scope>NUCLEOTIDE SEQUENCE [LARGE SCALE GENOMIC DNA]</scope>
    <source>
        <strain evidence="2 3">NBRC 107714</strain>
    </source>
</reference>
<evidence type="ECO:0000259" key="1">
    <source>
        <dbReference type="PROSITE" id="PS50914"/>
    </source>
</evidence>
<feature type="domain" description="BON" evidence="1">
    <location>
        <begin position="2"/>
        <end position="70"/>
    </location>
</feature>
<dbReference type="RefSeq" id="WP_147078459.1">
    <property type="nucleotide sequence ID" value="NZ_BJZT01000019.1"/>
</dbReference>
<dbReference type="EMBL" id="BJZT01000019">
    <property type="protein sequence ID" value="GEO99571.1"/>
    <property type="molecule type" value="Genomic_DNA"/>
</dbReference>
<evidence type="ECO:0000313" key="3">
    <source>
        <dbReference type="Proteomes" id="UP000321258"/>
    </source>
</evidence>
<dbReference type="Pfam" id="PF04972">
    <property type="entry name" value="BON"/>
    <property type="match status" value="2"/>
</dbReference>
<dbReference type="OrthoDB" id="870892at2"/>
<gene>
    <name evidence="2" type="ORF">MHA02_19590</name>
</gene>
<evidence type="ECO:0000313" key="2">
    <source>
        <dbReference type="EMBL" id="GEO99571.1"/>
    </source>
</evidence>
<keyword evidence="3" id="KW-1185">Reference proteome</keyword>
<proteinExistence type="predicted"/>
<dbReference type="Gene3D" id="3.30.1340.30">
    <property type="match status" value="2"/>
</dbReference>
<dbReference type="AlphaFoldDB" id="A0A512IPD1"/>
<name>A0A512IPD1_9HYPH</name>
<dbReference type="SMART" id="SM00749">
    <property type="entry name" value="BON"/>
    <property type="match status" value="2"/>
</dbReference>
<accession>A0A512IPD1</accession>
<organism evidence="2 3">
    <name type="scientific">Methylobacterium haplocladii</name>
    <dbReference type="NCBI Taxonomy" id="1176176"/>
    <lineage>
        <taxon>Bacteria</taxon>
        <taxon>Pseudomonadati</taxon>
        <taxon>Pseudomonadota</taxon>
        <taxon>Alphaproteobacteria</taxon>
        <taxon>Hyphomicrobiales</taxon>
        <taxon>Methylobacteriaceae</taxon>
        <taxon>Methylobacterium</taxon>
    </lineage>
</organism>
<comment type="caution">
    <text evidence="2">The sequence shown here is derived from an EMBL/GenBank/DDBJ whole genome shotgun (WGS) entry which is preliminary data.</text>
</comment>
<sequence length="152" mass="16627">MEDRYLRRFVVDELDYDPRVTAAHIGVAVENGVVTLTGHVASYAEKATAERIAMHVRGVRAVVDGVEVRYPDDCRIGDEELADRCVRAIAWDVTVPPGSVEIKVEKGCVTLSGWVERYDQKAAAERALRRLAGVADIVNLVGVCPAHNEAQA</sequence>
<dbReference type="InterPro" id="IPR007055">
    <property type="entry name" value="BON_dom"/>
</dbReference>
<dbReference type="InterPro" id="IPR051686">
    <property type="entry name" value="Lipoprotein_DolP"/>
</dbReference>
<dbReference type="InterPro" id="IPR014004">
    <property type="entry name" value="Transpt-assoc_nodulatn_dom_bac"/>
</dbReference>
<dbReference type="Proteomes" id="UP000321258">
    <property type="component" value="Unassembled WGS sequence"/>
</dbReference>